<evidence type="ECO:0008006" key="3">
    <source>
        <dbReference type="Google" id="ProtNLM"/>
    </source>
</evidence>
<reference evidence="1 2" key="1">
    <citation type="submission" date="2020-05" db="EMBL/GenBank/DDBJ databases">
        <title>Horizontal transmission and recombination maintain forever young bacterial symbiont genomes.</title>
        <authorList>
            <person name="Russell S.L."/>
            <person name="Pepper-Tunick E."/>
            <person name="Svedberg J."/>
            <person name="Byrne A."/>
            <person name="Ruelas Castillo J."/>
            <person name="Vollmers C."/>
            <person name="Beinart R.A."/>
            <person name="Corbett-Detig R."/>
        </authorList>
    </citation>
    <scope>NUCLEOTIDE SEQUENCE [LARGE SCALE GENOMIC DNA]</scope>
    <source>
        <strain evidence="1">455</strain>
    </source>
</reference>
<evidence type="ECO:0000313" key="1">
    <source>
        <dbReference type="EMBL" id="NYT27836.1"/>
    </source>
</evidence>
<gene>
    <name evidence="1" type="ORF">H0A76_08040</name>
</gene>
<accession>A0A853F2R6</accession>
<name>A0A853F2R6_9GAMM</name>
<dbReference type="EMBL" id="JACCHT010000002">
    <property type="protein sequence ID" value="NYT27836.1"/>
    <property type="molecule type" value="Genomic_DNA"/>
</dbReference>
<comment type="caution">
    <text evidence="1">The sequence shown here is derived from an EMBL/GenBank/DDBJ whole genome shotgun (WGS) entry which is preliminary data.</text>
</comment>
<dbReference type="AlphaFoldDB" id="A0A853F2R6"/>
<dbReference type="PANTHER" id="PTHR34322:SF2">
    <property type="entry name" value="TRANSPOSASE IS200-LIKE DOMAIN-CONTAINING PROTEIN"/>
    <property type="match status" value="1"/>
</dbReference>
<protein>
    <recommendedName>
        <fullName evidence="3">Transposase IS200-like domain-containing protein</fullName>
    </recommendedName>
</protein>
<dbReference type="Proteomes" id="UP000568751">
    <property type="component" value="Unassembled WGS sequence"/>
</dbReference>
<organism evidence="1 2">
    <name type="scientific">Candidatus Thiodubiliella endoseptemdiera</name>
    <dbReference type="NCBI Taxonomy" id="2738886"/>
    <lineage>
        <taxon>Bacteria</taxon>
        <taxon>Pseudomonadati</taxon>
        <taxon>Pseudomonadota</taxon>
        <taxon>Gammaproteobacteria</taxon>
        <taxon>Candidatus Pseudothioglobaceae</taxon>
        <taxon>Candidatus Thiodubiliella</taxon>
    </lineage>
</organism>
<dbReference type="GO" id="GO:0004803">
    <property type="term" value="F:transposase activity"/>
    <property type="evidence" value="ECO:0007669"/>
    <property type="project" value="InterPro"/>
</dbReference>
<dbReference type="Gene3D" id="3.30.70.1290">
    <property type="entry name" value="Transposase IS200-like"/>
    <property type="match status" value="1"/>
</dbReference>
<sequence>MPNHFHYYYLYHKVKNSLSKFMQWVMTSHVRYYHKKNKTSGHIWQGRFKSFIVEKRQLLSNFNALYRG</sequence>
<evidence type="ECO:0000313" key="2">
    <source>
        <dbReference type="Proteomes" id="UP000568751"/>
    </source>
</evidence>
<dbReference type="GO" id="GO:0003677">
    <property type="term" value="F:DNA binding"/>
    <property type="evidence" value="ECO:0007669"/>
    <property type="project" value="InterPro"/>
</dbReference>
<dbReference type="PANTHER" id="PTHR34322">
    <property type="entry name" value="TRANSPOSASE, Y1_TNP DOMAIN-CONTAINING"/>
    <property type="match status" value="1"/>
</dbReference>
<dbReference type="InterPro" id="IPR036515">
    <property type="entry name" value="Transposase_17_sf"/>
</dbReference>
<dbReference type="GO" id="GO:0006313">
    <property type="term" value="P:DNA transposition"/>
    <property type="evidence" value="ECO:0007669"/>
    <property type="project" value="InterPro"/>
</dbReference>
<dbReference type="SUPFAM" id="SSF143422">
    <property type="entry name" value="Transposase IS200-like"/>
    <property type="match status" value="1"/>
</dbReference>
<proteinExistence type="predicted"/>